<organism evidence="1">
    <name type="scientific">marine metagenome</name>
    <dbReference type="NCBI Taxonomy" id="408172"/>
    <lineage>
        <taxon>unclassified sequences</taxon>
        <taxon>metagenomes</taxon>
        <taxon>ecological metagenomes</taxon>
    </lineage>
</organism>
<evidence type="ECO:0000313" key="1">
    <source>
        <dbReference type="EMBL" id="SVC96234.1"/>
    </source>
</evidence>
<name>A0A382REU5_9ZZZZ</name>
<accession>A0A382REU5</accession>
<dbReference type="AlphaFoldDB" id="A0A382REU5"/>
<reference evidence="1" key="1">
    <citation type="submission" date="2018-05" db="EMBL/GenBank/DDBJ databases">
        <authorList>
            <person name="Lanie J.A."/>
            <person name="Ng W.-L."/>
            <person name="Kazmierczak K.M."/>
            <person name="Andrzejewski T.M."/>
            <person name="Davidsen T.M."/>
            <person name="Wayne K.J."/>
            <person name="Tettelin H."/>
            <person name="Glass J.I."/>
            <person name="Rusch D."/>
            <person name="Podicherti R."/>
            <person name="Tsui H.-C.T."/>
            <person name="Winkler M.E."/>
        </authorList>
    </citation>
    <scope>NUCLEOTIDE SEQUENCE</scope>
</reference>
<dbReference type="EMBL" id="UINC01121225">
    <property type="protein sequence ID" value="SVC96234.1"/>
    <property type="molecule type" value="Genomic_DNA"/>
</dbReference>
<protein>
    <submittedName>
        <fullName evidence="1">Uncharacterized protein</fullName>
    </submittedName>
</protein>
<gene>
    <name evidence="1" type="ORF">METZ01_LOCUS349088</name>
</gene>
<sequence>MGLRLTVPACLPAHGPTHNQTNQQQPNQPHACTMTLRCTMTLCCTNTQRNTQRNATPLDGRCTSMN</sequence>
<proteinExistence type="predicted"/>